<proteinExistence type="predicted"/>
<sequence>MVMSGPAGRRKHFREASRGRSLHPSPFYLGLRLRASLSDERGRNIRDVASGRQSSRPVHLMGLDSAGGAHSAMLRPELGTAGNGMRVAGSHRLQTELYCQCGC</sequence>
<keyword evidence="3" id="KW-1185">Reference proteome</keyword>
<evidence type="ECO:0000256" key="1">
    <source>
        <dbReference type="SAM" id="MobiDB-lite"/>
    </source>
</evidence>
<organism evidence="2 3">
    <name type="scientific">Albula glossodonta</name>
    <name type="common">roundjaw bonefish</name>
    <dbReference type="NCBI Taxonomy" id="121402"/>
    <lineage>
        <taxon>Eukaryota</taxon>
        <taxon>Metazoa</taxon>
        <taxon>Chordata</taxon>
        <taxon>Craniata</taxon>
        <taxon>Vertebrata</taxon>
        <taxon>Euteleostomi</taxon>
        <taxon>Actinopterygii</taxon>
        <taxon>Neopterygii</taxon>
        <taxon>Teleostei</taxon>
        <taxon>Albuliformes</taxon>
        <taxon>Albulidae</taxon>
        <taxon>Albula</taxon>
    </lineage>
</organism>
<dbReference type="Proteomes" id="UP000824540">
    <property type="component" value="Unassembled WGS sequence"/>
</dbReference>
<dbReference type="AlphaFoldDB" id="A0A8T2PX73"/>
<name>A0A8T2PX73_9TELE</name>
<evidence type="ECO:0000313" key="2">
    <source>
        <dbReference type="EMBL" id="KAG9355816.1"/>
    </source>
</evidence>
<evidence type="ECO:0000313" key="3">
    <source>
        <dbReference type="Proteomes" id="UP000824540"/>
    </source>
</evidence>
<dbReference type="EMBL" id="JAFBMS010000001">
    <property type="protein sequence ID" value="KAG9355816.1"/>
    <property type="molecule type" value="Genomic_DNA"/>
</dbReference>
<gene>
    <name evidence="2" type="ORF">JZ751_000658</name>
</gene>
<accession>A0A8T2PX73</accession>
<comment type="caution">
    <text evidence="2">The sequence shown here is derived from an EMBL/GenBank/DDBJ whole genome shotgun (WGS) entry which is preliminary data.</text>
</comment>
<reference evidence="2" key="1">
    <citation type="thesis" date="2021" institute="BYU ScholarsArchive" country="Provo, UT, USA">
        <title>Applications of and Algorithms for Genome Assembly and Genomic Analyses with an Emphasis on Marine Teleosts.</title>
        <authorList>
            <person name="Pickett B.D."/>
        </authorList>
    </citation>
    <scope>NUCLEOTIDE SEQUENCE</scope>
    <source>
        <strain evidence="2">HI-2016</strain>
    </source>
</reference>
<feature type="region of interest" description="Disordered" evidence="1">
    <location>
        <begin position="1"/>
        <end position="25"/>
    </location>
</feature>
<protein>
    <submittedName>
        <fullName evidence="2">Uncharacterized protein</fullName>
    </submittedName>
</protein>